<keyword evidence="5" id="KW-1185">Reference proteome</keyword>
<dbReference type="Pfam" id="PF22936">
    <property type="entry name" value="Pol_BBD"/>
    <property type="match status" value="1"/>
</dbReference>
<dbReference type="InterPro" id="IPR001878">
    <property type="entry name" value="Znf_CCHC"/>
</dbReference>
<dbReference type="InterPro" id="IPR054722">
    <property type="entry name" value="PolX-like_BBD"/>
</dbReference>
<dbReference type="PROSITE" id="PS50158">
    <property type="entry name" value="ZF_CCHC"/>
    <property type="match status" value="1"/>
</dbReference>
<comment type="caution">
    <text evidence="4">The sequence shown here is derived from an EMBL/GenBank/DDBJ whole genome shotgun (WGS) entry which is preliminary data.</text>
</comment>
<sequence length="626" mass="70991">MKENETVDDYVAKLSPRTPNGTQNSTHQRKHRSQLQCFRCDALGHFSAYCPTRNQEELNQTQANTDKPALLMTVAIEDQKELIYLTEDKVYPTAHMAGQDVQSTWYLDNGASNHMTGYKGLFYKLDTKLGGTVRFGDGSGVDIEGRGSILLECKNGEHRLLTEVYCIPYLKNNIASLGQLTEGGCKIMMKQEYLWMYEPNGRLLMKVHQSANRLYKINLRIGTPVCLHSKGEDLAWTWHARLCHVNFDTIKRVSTKELVLGVSIINHPSQMCDACLAGKHSRQSFSDKTQFRSQAPLDQIYADLSGPITPPTPAGNRSGKAVDRTLHPSTKQGGRKKKPHGDEYNHKDLKSHEDAPILMGRSPVAYRLKLPDELSGVHDVFHVSNLKRCLADKTLIIPLEETQVDEQLHFIEEPVEIMECEVKRLKQSRIPIVKVRWNSKRGPEFTWEREDNMKTKRKWCEWRWVASGRMKTTQVCRMTHGRKAKAEEPPSPGSHDSVGTHTVGPIRRPALIFDRTTKNHSASHLFIRKFSIRHSYSLLHSAAMISNHRILIRPIHTYTSQGNHRPRTLSQEVDLDPTATTQAHSAQRGPDLLLWPSSSAHTTDSAHELFRLIELGQPSPICQDNS</sequence>
<organism evidence="4 5">
    <name type="scientific">Mikania micrantha</name>
    <name type="common">bitter vine</name>
    <dbReference type="NCBI Taxonomy" id="192012"/>
    <lineage>
        <taxon>Eukaryota</taxon>
        <taxon>Viridiplantae</taxon>
        <taxon>Streptophyta</taxon>
        <taxon>Embryophyta</taxon>
        <taxon>Tracheophyta</taxon>
        <taxon>Spermatophyta</taxon>
        <taxon>Magnoliopsida</taxon>
        <taxon>eudicotyledons</taxon>
        <taxon>Gunneridae</taxon>
        <taxon>Pentapetalae</taxon>
        <taxon>asterids</taxon>
        <taxon>campanulids</taxon>
        <taxon>Asterales</taxon>
        <taxon>Asteraceae</taxon>
        <taxon>Asteroideae</taxon>
        <taxon>Heliantheae alliance</taxon>
        <taxon>Eupatorieae</taxon>
        <taxon>Mikania</taxon>
    </lineage>
</organism>
<keyword evidence="1" id="KW-0863">Zinc-finger</keyword>
<evidence type="ECO:0000259" key="3">
    <source>
        <dbReference type="PROSITE" id="PS50158"/>
    </source>
</evidence>
<feature type="domain" description="CCHC-type" evidence="3">
    <location>
        <begin position="37"/>
        <end position="51"/>
    </location>
</feature>
<evidence type="ECO:0000256" key="2">
    <source>
        <dbReference type="SAM" id="MobiDB-lite"/>
    </source>
</evidence>
<dbReference type="Proteomes" id="UP000326396">
    <property type="component" value="Linkage Group LG6"/>
</dbReference>
<dbReference type="InterPro" id="IPR056924">
    <property type="entry name" value="SH3_Tf2-1"/>
</dbReference>
<dbReference type="InterPro" id="IPR036875">
    <property type="entry name" value="Znf_CCHC_sf"/>
</dbReference>
<proteinExistence type="predicted"/>
<keyword evidence="1" id="KW-0479">Metal-binding</keyword>
<dbReference type="SUPFAM" id="SSF57756">
    <property type="entry name" value="Retrovirus zinc finger-like domains"/>
    <property type="match status" value="1"/>
</dbReference>
<evidence type="ECO:0000313" key="4">
    <source>
        <dbReference type="EMBL" id="KAD3336853.1"/>
    </source>
</evidence>
<evidence type="ECO:0000256" key="1">
    <source>
        <dbReference type="PROSITE-ProRule" id="PRU00047"/>
    </source>
</evidence>
<dbReference type="Pfam" id="PF24626">
    <property type="entry name" value="SH3_Tf2-1"/>
    <property type="match status" value="1"/>
</dbReference>
<dbReference type="AlphaFoldDB" id="A0A5N6M913"/>
<dbReference type="PANTHER" id="PTHR46148">
    <property type="entry name" value="CHROMO DOMAIN-CONTAINING PROTEIN"/>
    <property type="match status" value="1"/>
</dbReference>
<feature type="region of interest" description="Disordered" evidence="2">
    <location>
        <begin position="482"/>
        <end position="502"/>
    </location>
</feature>
<feature type="compositionally biased region" description="Basic and acidic residues" evidence="2">
    <location>
        <begin position="340"/>
        <end position="349"/>
    </location>
</feature>
<feature type="compositionally biased region" description="Polar residues" evidence="2">
    <location>
        <begin position="17"/>
        <end position="26"/>
    </location>
</feature>
<dbReference type="GO" id="GO:0008270">
    <property type="term" value="F:zinc ion binding"/>
    <property type="evidence" value="ECO:0007669"/>
    <property type="project" value="UniProtKB-KW"/>
</dbReference>
<dbReference type="Pfam" id="PF13976">
    <property type="entry name" value="gag_pre-integrs"/>
    <property type="match status" value="1"/>
</dbReference>
<feature type="region of interest" description="Disordered" evidence="2">
    <location>
        <begin position="302"/>
        <end position="349"/>
    </location>
</feature>
<protein>
    <recommendedName>
        <fullName evidence="3">CCHC-type domain-containing protein</fullName>
    </recommendedName>
</protein>
<evidence type="ECO:0000313" key="5">
    <source>
        <dbReference type="Proteomes" id="UP000326396"/>
    </source>
</evidence>
<accession>A0A5N6M913</accession>
<dbReference type="GO" id="GO:0003676">
    <property type="term" value="F:nucleic acid binding"/>
    <property type="evidence" value="ECO:0007669"/>
    <property type="project" value="InterPro"/>
</dbReference>
<name>A0A5N6M913_9ASTR</name>
<feature type="region of interest" description="Disordered" evidence="2">
    <location>
        <begin position="1"/>
        <end position="30"/>
    </location>
</feature>
<dbReference type="InterPro" id="IPR025724">
    <property type="entry name" value="GAG-pre-integrase_dom"/>
</dbReference>
<dbReference type="OrthoDB" id="2015125at2759"/>
<gene>
    <name evidence="4" type="ORF">E3N88_32372</name>
</gene>
<dbReference type="PANTHER" id="PTHR46148:SF59">
    <property type="entry name" value="NUCLEOTIDYLTRANSFERASE, RIBONUCLEASE H"/>
    <property type="match status" value="1"/>
</dbReference>
<keyword evidence="1" id="KW-0862">Zinc</keyword>
<dbReference type="EMBL" id="SZYD01000016">
    <property type="protein sequence ID" value="KAD3336853.1"/>
    <property type="molecule type" value="Genomic_DNA"/>
</dbReference>
<reference evidence="4 5" key="1">
    <citation type="submission" date="2019-05" db="EMBL/GenBank/DDBJ databases">
        <title>Mikania micrantha, genome provides insights into the molecular mechanism of rapid growth.</title>
        <authorList>
            <person name="Liu B."/>
        </authorList>
    </citation>
    <scope>NUCLEOTIDE SEQUENCE [LARGE SCALE GENOMIC DNA]</scope>
    <source>
        <strain evidence="4">NLD-2019</strain>
        <tissue evidence="4">Leaf</tissue>
    </source>
</reference>
<dbReference type="Gene3D" id="4.10.60.10">
    <property type="entry name" value="Zinc finger, CCHC-type"/>
    <property type="match status" value="1"/>
</dbReference>